<evidence type="ECO:0000256" key="1">
    <source>
        <dbReference type="SAM" id="MobiDB-lite"/>
    </source>
</evidence>
<feature type="compositionally biased region" description="Polar residues" evidence="1">
    <location>
        <begin position="144"/>
        <end position="153"/>
    </location>
</feature>
<evidence type="ECO:0000313" key="2">
    <source>
        <dbReference type="EMBL" id="KAG9327474.1"/>
    </source>
</evidence>
<feature type="compositionally biased region" description="Low complexity" evidence="1">
    <location>
        <begin position="57"/>
        <end position="69"/>
    </location>
</feature>
<feature type="compositionally biased region" description="Polar residues" evidence="1">
    <location>
        <begin position="695"/>
        <end position="706"/>
    </location>
</feature>
<name>A0A9P8D302_MORAP</name>
<feature type="region of interest" description="Disordered" evidence="1">
    <location>
        <begin position="129"/>
        <end position="174"/>
    </location>
</feature>
<feature type="compositionally biased region" description="Low complexity" evidence="1">
    <location>
        <begin position="1"/>
        <end position="17"/>
    </location>
</feature>
<comment type="caution">
    <text evidence="2">The sequence shown here is derived from an EMBL/GenBank/DDBJ whole genome shotgun (WGS) entry which is preliminary data.</text>
</comment>
<protein>
    <submittedName>
        <fullName evidence="2">Uncharacterized protein</fullName>
    </submittedName>
</protein>
<dbReference type="AlphaFoldDB" id="A0A9P8D302"/>
<feature type="region of interest" description="Disordered" evidence="1">
    <location>
        <begin position="573"/>
        <end position="621"/>
    </location>
</feature>
<proteinExistence type="predicted"/>
<feature type="compositionally biased region" description="Low complexity" evidence="1">
    <location>
        <begin position="205"/>
        <end position="220"/>
    </location>
</feature>
<gene>
    <name evidence="2" type="ORF">KVV02_000423</name>
</gene>
<feature type="region of interest" description="Disordered" evidence="1">
    <location>
        <begin position="205"/>
        <end position="258"/>
    </location>
</feature>
<feature type="region of interest" description="Disordered" evidence="1">
    <location>
        <begin position="695"/>
        <end position="720"/>
    </location>
</feature>
<feature type="region of interest" description="Disordered" evidence="1">
    <location>
        <begin position="1"/>
        <end position="30"/>
    </location>
</feature>
<feature type="region of interest" description="Disordered" evidence="1">
    <location>
        <begin position="360"/>
        <end position="388"/>
    </location>
</feature>
<feature type="region of interest" description="Disordered" evidence="1">
    <location>
        <begin position="55"/>
        <end position="90"/>
    </location>
</feature>
<dbReference type="Proteomes" id="UP000717515">
    <property type="component" value="Unassembled WGS sequence"/>
</dbReference>
<feature type="compositionally biased region" description="Polar residues" evidence="1">
    <location>
        <begin position="18"/>
        <end position="28"/>
    </location>
</feature>
<sequence>MQLDSILSDQLSSSTIQPTESALHTSAPSDLDCSHAFEASLPPYFESIVTDKLSRVSSSTSSTSSSLSSKLDNNKRDSNGNSRDGLENEAPTDPIRLQEQEQPPQQQQQEEHPHHQRLVLLKMCSYPSPASSLTPLSADPSLAEQSSPETASLFNHRGADSTRREQERLLSEPQFSGVKDLESILKSPSLAQHPHIIYPACLSTTTTDHGSSSAAGSTGSVDENRLTGRDQTPQNPVPPQLPSHQQAPALPGVPYAHTHADTSVDESTVNNSSYVSFDTCAFLSAKSSVRTYSTSVPSSPNQMTNAKKASKAKAVGQSKAKVVGQSTTLDGSGNVFDVRCDSDYISDDMVDALAVGAEKKRPTGAESETNMLKKRKRSKGQDKPKSRISISAGTTTHLLQFLEKRLGRSSWTIPSGKTWPGSSGHFAKTEPVLAFDPSTLVRLWSIPRSRNGSPCTTVPQRASRFRSRDDQHSSSHVCNQQHTSVDHCQCRKRFFADAIELASPLGMNALTGDQYPGWIDSIKKRKIHQFATKWTSTLSPSPYLKLLTVRNFWDVMSPRLDLSWLDERKIQGKHVEQSSEEGSRELPDIENHGASREILPLRREHEQSLSSKEHGKDGRIVRQYPCPTPFLKGLWEEELREQRVRQMIPDTVRRPPRNRIFNSRPIAATAKPPKPCHPSLLNPSLSSRYEINAGTSKDASDSTASMGNEEGGEVAATNSSPQPVLAELDLMLKKKHRATAIVRSHAIAEGSDMSDYKPWKDGTVVPHRGSLCSLKELRSNIMDPWPTEETRSRDECSRILHRMREQLNVVINLQIHLRSMIKTAPTQLSFLLSIRHPAQVSIELLLALYGPHFTQTSNFRAIEQLLWGSHGHSQPQSQADTSSSGSLLHV</sequence>
<dbReference type="EMBL" id="JAIFTL010000004">
    <property type="protein sequence ID" value="KAG9327474.1"/>
    <property type="molecule type" value="Genomic_DNA"/>
</dbReference>
<feature type="compositionally biased region" description="Low complexity" evidence="1">
    <location>
        <begin position="129"/>
        <end position="143"/>
    </location>
</feature>
<reference evidence="2" key="1">
    <citation type="submission" date="2021-07" db="EMBL/GenBank/DDBJ databases">
        <title>Draft genome of Mortierella alpina, strain LL118, isolated from an aspen leaf litter sample.</title>
        <authorList>
            <person name="Yang S."/>
            <person name="Vinatzer B.A."/>
        </authorList>
    </citation>
    <scope>NUCLEOTIDE SEQUENCE</scope>
    <source>
        <strain evidence="2">LL118</strain>
    </source>
</reference>
<accession>A0A9P8D302</accession>
<evidence type="ECO:0000313" key="3">
    <source>
        <dbReference type="Proteomes" id="UP000717515"/>
    </source>
</evidence>
<organism evidence="2 3">
    <name type="scientific">Mortierella alpina</name>
    <name type="common">Oleaginous fungus</name>
    <name type="synonym">Mortierella renispora</name>
    <dbReference type="NCBI Taxonomy" id="64518"/>
    <lineage>
        <taxon>Eukaryota</taxon>
        <taxon>Fungi</taxon>
        <taxon>Fungi incertae sedis</taxon>
        <taxon>Mucoromycota</taxon>
        <taxon>Mortierellomycotina</taxon>
        <taxon>Mortierellomycetes</taxon>
        <taxon>Mortierellales</taxon>
        <taxon>Mortierellaceae</taxon>
        <taxon>Mortierella</taxon>
    </lineage>
</organism>
<feature type="compositionally biased region" description="Basic and acidic residues" evidence="1">
    <location>
        <begin position="573"/>
        <end position="620"/>
    </location>
</feature>
<feature type="compositionally biased region" description="Basic and acidic residues" evidence="1">
    <location>
        <begin position="157"/>
        <end position="170"/>
    </location>
</feature>